<feature type="compositionally biased region" description="Low complexity" evidence="1">
    <location>
        <begin position="196"/>
        <end position="225"/>
    </location>
</feature>
<feature type="region of interest" description="Disordered" evidence="1">
    <location>
        <begin position="297"/>
        <end position="321"/>
    </location>
</feature>
<sequence length="444" mass="49171">MNADQLLYQMDHSSTQNEWYDFENFFDFPSGCLDSNSTSVDSISPKDYDLSYNDIDGIEWESAQLPVPDMVNYETSFGECVDQALGMSDLNADPNDFLQFPPQSPKEDLAAPHFSNPLSLDVPSNADSFYSTLRHLVESQAAAEPHGPSQKEKRRDAAIAIHLQRLQGTSISDLELFPEAPGFPSPPEFSSTHCGPSESPASVSLSESTSKSSTPPSGPDSTAGGMELVLDLNMNTPANLPRKQKPRSRAQKENYIKVRKHGACEKHRKQHKRGRGIARRYKSAHPWRNPKTIHMADNSKANQCRAQSTTNKRLGSKSLAPGGPSGFTPCASWNPQLPYAHYEYTNPKNGGPAVGYNATFNPLQIEPPGYNSKPIRLDSHDKYPAYYAYRCTRITYRGPAHPRSVCQTAEISEQNTTHKVGRGRSPSTIRPGKYFVARKGMGLF</sequence>
<dbReference type="eggNOG" id="ENOG502RR3T">
    <property type="taxonomic scope" value="Eukaryota"/>
</dbReference>
<feature type="region of interest" description="Disordered" evidence="1">
    <location>
        <begin position="176"/>
        <end position="225"/>
    </location>
</feature>
<feature type="region of interest" description="Disordered" evidence="1">
    <location>
        <begin position="262"/>
        <end position="284"/>
    </location>
</feature>
<evidence type="ECO:0000313" key="2">
    <source>
        <dbReference type="EMBL" id="EAU33521.1"/>
    </source>
</evidence>
<dbReference type="OMA" id="IEWESAQ"/>
<name>Q0CKM4_ASPTN</name>
<dbReference type="HOGENOM" id="CLU_616735_0_0_1"/>
<feature type="compositionally biased region" description="Polar residues" evidence="1">
    <location>
        <begin position="299"/>
        <end position="313"/>
    </location>
</feature>
<proteinExistence type="predicted"/>
<organism evidence="2 3">
    <name type="scientific">Aspergillus terreus (strain NIH 2624 / FGSC A1156)</name>
    <dbReference type="NCBI Taxonomy" id="341663"/>
    <lineage>
        <taxon>Eukaryota</taxon>
        <taxon>Fungi</taxon>
        <taxon>Dikarya</taxon>
        <taxon>Ascomycota</taxon>
        <taxon>Pezizomycotina</taxon>
        <taxon>Eurotiomycetes</taxon>
        <taxon>Eurotiomycetidae</taxon>
        <taxon>Eurotiales</taxon>
        <taxon>Aspergillaceae</taxon>
        <taxon>Aspergillus</taxon>
        <taxon>Aspergillus subgen. Circumdati</taxon>
    </lineage>
</organism>
<dbReference type="GeneID" id="4321710"/>
<dbReference type="AlphaFoldDB" id="Q0CKM4"/>
<dbReference type="RefSeq" id="XP_001214938.1">
    <property type="nucleotide sequence ID" value="XM_001214938.1"/>
</dbReference>
<dbReference type="EMBL" id="CH476601">
    <property type="protein sequence ID" value="EAU33521.1"/>
    <property type="molecule type" value="Genomic_DNA"/>
</dbReference>
<dbReference type="VEuPathDB" id="FungiDB:ATEG_05760"/>
<dbReference type="Proteomes" id="UP000007963">
    <property type="component" value="Unassembled WGS sequence"/>
</dbReference>
<reference evidence="3" key="1">
    <citation type="submission" date="2005-09" db="EMBL/GenBank/DDBJ databases">
        <title>Annotation of the Aspergillus terreus NIH2624 genome.</title>
        <authorList>
            <person name="Birren B.W."/>
            <person name="Lander E.S."/>
            <person name="Galagan J.E."/>
            <person name="Nusbaum C."/>
            <person name="Devon K."/>
            <person name="Henn M."/>
            <person name="Ma L.-J."/>
            <person name="Jaffe D.B."/>
            <person name="Butler J."/>
            <person name="Alvarez P."/>
            <person name="Gnerre S."/>
            <person name="Grabherr M."/>
            <person name="Kleber M."/>
            <person name="Mauceli E.W."/>
            <person name="Brockman W."/>
            <person name="Rounsley S."/>
            <person name="Young S.K."/>
            <person name="LaButti K."/>
            <person name="Pushparaj V."/>
            <person name="DeCaprio D."/>
            <person name="Crawford M."/>
            <person name="Koehrsen M."/>
            <person name="Engels R."/>
            <person name="Montgomery P."/>
            <person name="Pearson M."/>
            <person name="Howarth C."/>
            <person name="Larson L."/>
            <person name="Luoma S."/>
            <person name="White J."/>
            <person name="Alvarado L."/>
            <person name="Kodira C.D."/>
            <person name="Zeng Q."/>
            <person name="Oleary S."/>
            <person name="Yandava C."/>
            <person name="Denning D.W."/>
            <person name="Nierman W.C."/>
            <person name="Milne T."/>
            <person name="Madden K."/>
        </authorList>
    </citation>
    <scope>NUCLEOTIDE SEQUENCE [LARGE SCALE GENOMIC DNA]</scope>
    <source>
        <strain evidence="3">NIH 2624 / FGSC A1156</strain>
    </source>
</reference>
<dbReference type="OrthoDB" id="4346289at2759"/>
<gene>
    <name evidence="2" type="ORF">ATEG_05760</name>
</gene>
<evidence type="ECO:0000256" key="1">
    <source>
        <dbReference type="SAM" id="MobiDB-lite"/>
    </source>
</evidence>
<evidence type="ECO:0000313" key="3">
    <source>
        <dbReference type="Proteomes" id="UP000007963"/>
    </source>
</evidence>
<accession>Q0CKM4</accession>
<protein>
    <submittedName>
        <fullName evidence="2">Uncharacterized protein</fullName>
    </submittedName>
</protein>